<accession>A0AAV4SBL1</accession>
<comment type="caution">
    <text evidence="2">The sequence shown here is derived from an EMBL/GenBank/DDBJ whole genome shotgun (WGS) entry which is preliminary data.</text>
</comment>
<sequence length="85" mass="9523">MSSNRIDLFWRTTTKTSNRDILIQPLPPHFQGRDNKRPPTLLPTQTSPSRTQQAIPGCGGTPLLEHQLLPDTTIVPRSLFLGSYV</sequence>
<protein>
    <submittedName>
        <fullName evidence="2">Uncharacterized protein</fullName>
    </submittedName>
</protein>
<dbReference type="EMBL" id="BPLQ01007478">
    <property type="protein sequence ID" value="GIY30339.1"/>
    <property type="molecule type" value="Genomic_DNA"/>
</dbReference>
<dbReference type="AlphaFoldDB" id="A0AAV4SBL1"/>
<keyword evidence="3" id="KW-1185">Reference proteome</keyword>
<evidence type="ECO:0000313" key="3">
    <source>
        <dbReference type="Proteomes" id="UP001054837"/>
    </source>
</evidence>
<name>A0AAV4SBL1_9ARAC</name>
<feature type="compositionally biased region" description="Low complexity" evidence="1">
    <location>
        <begin position="38"/>
        <end position="51"/>
    </location>
</feature>
<organism evidence="2 3">
    <name type="scientific">Caerostris darwini</name>
    <dbReference type="NCBI Taxonomy" id="1538125"/>
    <lineage>
        <taxon>Eukaryota</taxon>
        <taxon>Metazoa</taxon>
        <taxon>Ecdysozoa</taxon>
        <taxon>Arthropoda</taxon>
        <taxon>Chelicerata</taxon>
        <taxon>Arachnida</taxon>
        <taxon>Araneae</taxon>
        <taxon>Araneomorphae</taxon>
        <taxon>Entelegynae</taxon>
        <taxon>Araneoidea</taxon>
        <taxon>Araneidae</taxon>
        <taxon>Caerostris</taxon>
    </lineage>
</organism>
<evidence type="ECO:0000313" key="2">
    <source>
        <dbReference type="EMBL" id="GIY30339.1"/>
    </source>
</evidence>
<gene>
    <name evidence="2" type="ORF">CDAR_125991</name>
</gene>
<feature type="region of interest" description="Disordered" evidence="1">
    <location>
        <begin position="24"/>
        <end position="54"/>
    </location>
</feature>
<proteinExistence type="predicted"/>
<evidence type="ECO:0000256" key="1">
    <source>
        <dbReference type="SAM" id="MobiDB-lite"/>
    </source>
</evidence>
<reference evidence="2 3" key="1">
    <citation type="submission" date="2021-06" db="EMBL/GenBank/DDBJ databases">
        <title>Caerostris darwini draft genome.</title>
        <authorList>
            <person name="Kono N."/>
            <person name="Arakawa K."/>
        </authorList>
    </citation>
    <scope>NUCLEOTIDE SEQUENCE [LARGE SCALE GENOMIC DNA]</scope>
</reference>
<dbReference type="Proteomes" id="UP001054837">
    <property type="component" value="Unassembled WGS sequence"/>
</dbReference>